<dbReference type="InterPro" id="IPR036565">
    <property type="entry name" value="Mur-like_cat_sf"/>
</dbReference>
<dbReference type="RefSeq" id="WP_330957240.1">
    <property type="nucleotide sequence ID" value="NZ_JAZGJQ010000001.1"/>
</dbReference>
<evidence type="ECO:0000256" key="1">
    <source>
        <dbReference type="HAMAP-Rule" id="MF_02214"/>
    </source>
</evidence>
<keyword evidence="5" id="KW-1185">Reference proteome</keyword>
<comment type="similarity">
    <text evidence="1">Belongs to the MurCDEF family. MurT subfamily.</text>
</comment>
<comment type="caution">
    <text evidence="1">Lacks conserved residue(s) required for the propagation of feature annotation.</text>
</comment>
<dbReference type="PANTHER" id="PTHR23135:SF7">
    <property type="entry name" value="LIPID II ISOGLUTAMINYL SYNTHASE (GLUTAMINE-HYDROLYZING) SUBUNIT MURT"/>
    <property type="match status" value="1"/>
</dbReference>
<reference evidence="4 5" key="1">
    <citation type="submission" date="2024-01" db="EMBL/GenBank/DDBJ databases">
        <title>Description of Olsenella sp. nov., isolated from pig feces.</title>
        <authorList>
            <person name="Chang Y.-H."/>
        </authorList>
    </citation>
    <scope>NUCLEOTIDE SEQUENCE [LARGE SCALE GENOMIC DNA]</scope>
    <source>
        <strain evidence="4 5">YH-ols2223</strain>
    </source>
</reference>
<accession>A0ABU7R7R0</accession>
<organism evidence="4 5">
    <name type="scientific">Olsenella absiana</name>
    <dbReference type="NCBI Taxonomy" id="3115222"/>
    <lineage>
        <taxon>Bacteria</taxon>
        <taxon>Bacillati</taxon>
        <taxon>Actinomycetota</taxon>
        <taxon>Coriobacteriia</taxon>
        <taxon>Coriobacteriales</taxon>
        <taxon>Atopobiaceae</taxon>
        <taxon>Olsenella</taxon>
    </lineage>
</organism>
<evidence type="ECO:0000259" key="2">
    <source>
        <dbReference type="Pfam" id="PF08245"/>
    </source>
</evidence>
<keyword evidence="1" id="KW-0479">Metal-binding</keyword>
<keyword evidence="1" id="KW-0133">Cell shape</keyword>
<dbReference type="InterPro" id="IPR013564">
    <property type="entry name" value="MurT_C"/>
</dbReference>
<dbReference type="Pfam" id="PF08353">
    <property type="entry name" value="MurT_C"/>
    <property type="match status" value="1"/>
</dbReference>
<dbReference type="PANTHER" id="PTHR23135">
    <property type="entry name" value="MUR LIGASE FAMILY MEMBER"/>
    <property type="match status" value="1"/>
</dbReference>
<comment type="caution">
    <text evidence="4">The sequence shown here is derived from an EMBL/GenBank/DDBJ whole genome shotgun (WGS) entry which is preliminary data.</text>
</comment>
<keyword evidence="1" id="KW-0573">Peptidoglycan synthesis</keyword>
<sequence length="451" mass="48289">MGARTALATGLGRLAHWGLHDVLHRSASQLPGRVALAVDPHAIAGLAPKLSQGSIVVCGTNGKTTTNNVLACAMEAAGYRVLCNREGANMAAGVAAALLPGRSADWAVMEADELSTVNIVPALRPRYLVLLNLFRDQLDRAGEIDHVQDTIASALAASPETVLVVCGDDPISMGVALRAREAGTRVLAFGIAEGLRLGADRVPEGAFCQACGAQLDYDYRTYAQLGAFRCPRGDFARPELDFWATGVRVGREGVSFDASGRTLPGKVRVCASFGGVYMVYNLLAAFVAASLAGVDGQTFQRALDGYHPENGRLQHFVVDGREVVLNLAKNPTGFNQNISLLLADEREKAAFLVINDDFNDGKDISWIWDVDFERLAGSPEALRVVAGGHRANDVQVRLKYAGIEAPIAGSVAEALEAISDLPRERPLYVLTNYSALWPAKAELERMGERHE</sequence>
<dbReference type="SUPFAM" id="SSF53623">
    <property type="entry name" value="MurD-like peptide ligases, catalytic domain"/>
    <property type="match status" value="1"/>
</dbReference>
<feature type="domain" description="Lipid II isoglutaminyl synthase (glutamine-hydrolyzing) subunit MurT C-terminal" evidence="3">
    <location>
        <begin position="327"/>
        <end position="436"/>
    </location>
</feature>
<comment type="catalytic activity">
    <reaction evidence="1">
        <text>beta-D-GlcNAc-(1-&gt;4)-Mur2Ac(oyl-L-Ala-gamma-D-Glu-L-Lys-D-Ala-D-Ala)-di-trans,octa-cis-undecaprenyl diphosphate + ATP = beta-D-GlcNAc-(1-&gt;4)-Mur2Ac(oyl-L-Ala-gamma-D-O-P-Glu-L-Lys-D-Ala-D-Ala)-di-trans,octa-cis-undecaprenyl diphosphate + ADP</text>
        <dbReference type="Rhea" id="RHEA:59488"/>
        <dbReference type="ChEBI" id="CHEBI:30616"/>
        <dbReference type="ChEBI" id="CHEBI:60033"/>
        <dbReference type="ChEBI" id="CHEBI:143132"/>
        <dbReference type="ChEBI" id="CHEBI:456216"/>
    </reaction>
</comment>
<dbReference type="Pfam" id="PF08245">
    <property type="entry name" value="Mur_ligase_M"/>
    <property type="match status" value="1"/>
</dbReference>
<dbReference type="GO" id="GO:0016874">
    <property type="term" value="F:ligase activity"/>
    <property type="evidence" value="ECO:0007669"/>
    <property type="project" value="UniProtKB-KW"/>
</dbReference>
<comment type="subunit">
    <text evidence="1">Forms a heterodimer with GatD.</text>
</comment>
<evidence type="ECO:0000313" key="5">
    <source>
        <dbReference type="Proteomes" id="UP001332931"/>
    </source>
</evidence>
<dbReference type="InterPro" id="IPR013221">
    <property type="entry name" value="Mur_ligase_cen"/>
</dbReference>
<comment type="catalytic activity">
    <reaction evidence="1">
        <text>beta-D-GlcNAc-(1-&gt;4)-Mur2Ac(oyl-L-Ala-gamma-D-Glu-L-Lys-D-Ala-D-Ala)-di-trans,octa-cis-undecaprenyl diphosphate + L-glutamine + ATP + H2O = beta-D-GlcNAc-(1-&gt;4)-Mur2Ac(oyl-L-Ala-D-isoglutaminyl-L-Lys-D-Ala-D-Ala)-di-trans,octa-cis-undecaprenyl diphosphate + L-glutamate + ADP + phosphate + H(+)</text>
        <dbReference type="Rhea" id="RHEA:57928"/>
        <dbReference type="ChEBI" id="CHEBI:15377"/>
        <dbReference type="ChEBI" id="CHEBI:15378"/>
        <dbReference type="ChEBI" id="CHEBI:29985"/>
        <dbReference type="ChEBI" id="CHEBI:30616"/>
        <dbReference type="ChEBI" id="CHEBI:43474"/>
        <dbReference type="ChEBI" id="CHEBI:58359"/>
        <dbReference type="ChEBI" id="CHEBI:60033"/>
        <dbReference type="ChEBI" id="CHEBI:62233"/>
        <dbReference type="ChEBI" id="CHEBI:456216"/>
        <dbReference type="EC" id="6.3.5.13"/>
    </reaction>
</comment>
<keyword evidence="1" id="KW-0961">Cell wall biogenesis/degradation</keyword>
<comment type="function">
    <text evidence="1">The lipid II isoglutaminyl synthase complex catalyzes the formation of alpha-D-isoglutamine in the cell wall lipid II stem peptide. The MurT subunit catalyzes the ATP-dependent amidation of D-glutamate residue of lipid II, converting it to an isoglutamine residue.</text>
</comment>
<dbReference type="Gene3D" id="3.40.1190.10">
    <property type="entry name" value="Mur-like, catalytic domain"/>
    <property type="match status" value="1"/>
</dbReference>
<dbReference type="HAMAP" id="MF_02214">
    <property type="entry name" value="Lipid_II_synth_MurT"/>
    <property type="match status" value="1"/>
</dbReference>
<protein>
    <recommendedName>
        <fullName evidence="1">Lipid II isoglutaminyl synthase (glutamine-hydrolyzing) subunit MurT</fullName>
        <ecNumber evidence="1">6.3.5.13</ecNumber>
    </recommendedName>
</protein>
<proteinExistence type="inferred from homology"/>
<evidence type="ECO:0000313" key="4">
    <source>
        <dbReference type="EMBL" id="MEE6146474.1"/>
    </source>
</evidence>
<comment type="catalytic activity">
    <reaction evidence="1">
        <text>beta-D-GlcNAc-(1-&gt;4)-Mur2Ac(oyl-L-Ala-gamma-D-O-P-Glu-L-Lys-D-Ala-D-Ala)-di-trans,octa-cis-undecaprenyl diphosphate + NH4(+) = beta-D-GlcNAc-(1-&gt;4)-Mur2Ac(oyl-L-Ala-D-isoglutaminyl-L-Lys-D-Ala-D-Ala)-di-trans,octa-cis-undecaprenyl diphosphate + phosphate + H(+)</text>
        <dbReference type="Rhea" id="RHEA:57932"/>
        <dbReference type="ChEBI" id="CHEBI:15378"/>
        <dbReference type="ChEBI" id="CHEBI:28938"/>
        <dbReference type="ChEBI" id="CHEBI:43474"/>
        <dbReference type="ChEBI" id="CHEBI:62233"/>
        <dbReference type="ChEBI" id="CHEBI:143132"/>
    </reaction>
</comment>
<gene>
    <name evidence="1" type="primary">murT</name>
    <name evidence="4" type="ORF">VXJ25_00470</name>
</gene>
<name>A0ABU7R7R0_9ACTN</name>
<dbReference type="Proteomes" id="UP001332931">
    <property type="component" value="Unassembled WGS sequence"/>
</dbReference>
<comment type="pathway">
    <text evidence="1">Cell wall biogenesis; peptidoglycan biosynthesis.</text>
</comment>
<keyword evidence="1" id="KW-0547">Nucleotide-binding</keyword>
<dbReference type="InterPro" id="IPR043703">
    <property type="entry name" value="Lipid_II_synth_MurT"/>
</dbReference>
<keyword evidence="1 4" id="KW-0436">Ligase</keyword>
<keyword evidence="1" id="KW-0067">ATP-binding</keyword>
<evidence type="ECO:0000259" key="3">
    <source>
        <dbReference type="Pfam" id="PF08353"/>
    </source>
</evidence>
<feature type="domain" description="Mur ligase central" evidence="2">
    <location>
        <begin position="57"/>
        <end position="195"/>
    </location>
</feature>
<feature type="active site" evidence="1">
    <location>
        <position position="363"/>
    </location>
</feature>
<dbReference type="EMBL" id="JAZGJQ010000001">
    <property type="protein sequence ID" value="MEE6146474.1"/>
    <property type="molecule type" value="Genomic_DNA"/>
</dbReference>
<dbReference type="EC" id="6.3.5.13" evidence="1"/>